<name>A0ABQ7DIR2_BRACR</name>
<comment type="caution">
    <text evidence="1">The sequence shown here is derived from an EMBL/GenBank/DDBJ whole genome shotgun (WGS) entry which is preliminary data.</text>
</comment>
<proteinExistence type="predicted"/>
<dbReference type="EMBL" id="QGKV02000649">
    <property type="protein sequence ID" value="KAF3577938.1"/>
    <property type="molecule type" value="Genomic_DNA"/>
</dbReference>
<evidence type="ECO:0000313" key="1">
    <source>
        <dbReference type="EMBL" id="KAF3577938.1"/>
    </source>
</evidence>
<evidence type="ECO:0000313" key="2">
    <source>
        <dbReference type="Proteomes" id="UP000266723"/>
    </source>
</evidence>
<sequence length="217" mass="23855">MRLEPSGLWMIVEGLVDPGCQGSLEPLDLAMIRPRNPWVLDPEGPHSAILGEATLGTCWGIAFYRLEASHYRVPVLHAAFCKKPLSGLEGAGVGENPSARLCCFPRLEKQDIIRDRGQDSFHAPALSVRDHCLLLMKVFSTSMKCVVTFIHWSDQDRRSPAPFAPDLPDVPSEEVSLEYTCPTCLSARPLADICEDQVLRADATSKGFGGDHAERSK</sequence>
<protein>
    <submittedName>
        <fullName evidence="1">Uncharacterized protein</fullName>
    </submittedName>
</protein>
<reference evidence="1 2" key="1">
    <citation type="journal article" date="2020" name="BMC Genomics">
        <title>Intraspecific diversification of the crop wild relative Brassica cretica Lam. using demographic model selection.</title>
        <authorList>
            <person name="Kioukis A."/>
            <person name="Michalopoulou V.A."/>
            <person name="Briers L."/>
            <person name="Pirintsos S."/>
            <person name="Studholme D.J."/>
            <person name="Pavlidis P."/>
            <person name="Sarris P.F."/>
        </authorList>
    </citation>
    <scope>NUCLEOTIDE SEQUENCE [LARGE SCALE GENOMIC DNA]</scope>
    <source>
        <strain evidence="2">cv. PFS-1207/04</strain>
    </source>
</reference>
<dbReference type="Proteomes" id="UP000266723">
    <property type="component" value="Unassembled WGS sequence"/>
</dbReference>
<keyword evidence="2" id="KW-1185">Reference proteome</keyword>
<gene>
    <name evidence="1" type="ORF">DY000_02030785</name>
</gene>
<organism evidence="1 2">
    <name type="scientific">Brassica cretica</name>
    <name type="common">Mustard</name>
    <dbReference type="NCBI Taxonomy" id="69181"/>
    <lineage>
        <taxon>Eukaryota</taxon>
        <taxon>Viridiplantae</taxon>
        <taxon>Streptophyta</taxon>
        <taxon>Embryophyta</taxon>
        <taxon>Tracheophyta</taxon>
        <taxon>Spermatophyta</taxon>
        <taxon>Magnoliopsida</taxon>
        <taxon>eudicotyledons</taxon>
        <taxon>Gunneridae</taxon>
        <taxon>Pentapetalae</taxon>
        <taxon>rosids</taxon>
        <taxon>malvids</taxon>
        <taxon>Brassicales</taxon>
        <taxon>Brassicaceae</taxon>
        <taxon>Brassiceae</taxon>
        <taxon>Brassica</taxon>
    </lineage>
</organism>
<accession>A0ABQ7DIR2</accession>